<feature type="compositionally biased region" description="Polar residues" evidence="1">
    <location>
        <begin position="318"/>
        <end position="333"/>
    </location>
</feature>
<feature type="compositionally biased region" description="Acidic residues" evidence="1">
    <location>
        <begin position="137"/>
        <end position="149"/>
    </location>
</feature>
<feature type="compositionally biased region" description="Acidic residues" evidence="1">
    <location>
        <begin position="86"/>
        <end position="97"/>
    </location>
</feature>
<feature type="compositionally biased region" description="Low complexity" evidence="1">
    <location>
        <begin position="398"/>
        <end position="410"/>
    </location>
</feature>
<feature type="transmembrane region" description="Helical" evidence="2">
    <location>
        <begin position="20"/>
        <end position="37"/>
    </location>
</feature>
<keyword evidence="4" id="KW-1185">Reference proteome</keyword>
<feature type="compositionally biased region" description="Basic and acidic residues" evidence="1">
    <location>
        <begin position="225"/>
        <end position="234"/>
    </location>
</feature>
<gene>
    <name evidence="3" type="ORF">BVRB_007320</name>
</gene>
<feature type="compositionally biased region" description="Polar residues" evidence="1">
    <location>
        <begin position="340"/>
        <end position="361"/>
    </location>
</feature>
<reference evidence="3 4" key="1">
    <citation type="journal article" date="2014" name="Nature">
        <title>The genome of the recently domesticated crop plant sugar beet (Beta vulgaris).</title>
        <authorList>
            <person name="Dohm J.C."/>
            <person name="Minoche A.E."/>
            <person name="Holtgrawe D."/>
            <person name="Capella-Gutierrez S."/>
            <person name="Zakrzewski F."/>
            <person name="Tafer H."/>
            <person name="Rupp O."/>
            <person name="Sorensen T.R."/>
            <person name="Stracke R."/>
            <person name="Reinhardt R."/>
            <person name="Goesmann A."/>
            <person name="Kraft T."/>
            <person name="Schulz B."/>
            <person name="Stadler P.F."/>
            <person name="Schmidt T."/>
            <person name="Gabaldon T."/>
            <person name="Lehrach H."/>
            <person name="Weisshaar B."/>
            <person name="Himmelbauer H."/>
        </authorList>
    </citation>
    <scope>NUCLEOTIDE SEQUENCE [LARGE SCALE GENOMIC DNA]</scope>
    <source>
        <tissue evidence="3">Taproot</tissue>
    </source>
</reference>
<name>A0A0J8B6L8_BETVV</name>
<feature type="compositionally biased region" description="Polar residues" evidence="1">
    <location>
        <begin position="504"/>
        <end position="514"/>
    </location>
</feature>
<evidence type="ECO:0000313" key="3">
    <source>
        <dbReference type="EMBL" id="KMS95548.1"/>
    </source>
</evidence>
<feature type="compositionally biased region" description="Basic and acidic residues" evidence="1">
    <location>
        <begin position="425"/>
        <end position="476"/>
    </location>
</feature>
<feature type="compositionally biased region" description="Polar residues" evidence="1">
    <location>
        <begin position="388"/>
        <end position="397"/>
    </location>
</feature>
<keyword evidence="2" id="KW-0472">Membrane</keyword>
<feature type="compositionally biased region" description="Polar residues" evidence="1">
    <location>
        <begin position="268"/>
        <end position="278"/>
    </location>
</feature>
<keyword evidence="2" id="KW-1133">Transmembrane helix</keyword>
<dbReference type="Gramene" id="KMS95548">
    <property type="protein sequence ID" value="KMS95548"/>
    <property type="gene ID" value="BVRB_007320"/>
</dbReference>
<evidence type="ECO:0000256" key="1">
    <source>
        <dbReference type="SAM" id="MobiDB-lite"/>
    </source>
</evidence>
<proteinExistence type="predicted"/>
<accession>A0A0J8B6L8</accession>
<dbReference type="OrthoDB" id="1928179at2759"/>
<feature type="compositionally biased region" description="Polar residues" evidence="1">
    <location>
        <begin position="411"/>
        <end position="424"/>
    </location>
</feature>
<feature type="region of interest" description="Disordered" evidence="1">
    <location>
        <begin position="309"/>
        <end position="514"/>
    </location>
</feature>
<dbReference type="PANTHER" id="PTHR33700:SF4">
    <property type="entry name" value="MYB-LIKE PROTEIN X"/>
    <property type="match status" value="1"/>
</dbReference>
<dbReference type="Proteomes" id="UP000035740">
    <property type="component" value="Unassembled WGS sequence"/>
</dbReference>
<dbReference type="eggNOG" id="ENOG502QURI">
    <property type="taxonomic scope" value="Eukaryota"/>
</dbReference>
<dbReference type="OMA" id="HDDNDCQ"/>
<sequence length="514" mass="57693">MYKRSPSTNYRSKGIKVKHILQICVLLAVCLWLIYQVKHSHEKRRQFEAKDEKVVGKILSDGEIQRLGRKDLPRISESAKDGEKHEEDEEEKEGDEEENKHEEDESEREDVQVVEKEDERGGGDDEIDEPEKVEIESEHEEEGEDEDKEREDKEGVTEERHIENEDSEDVHEEGHPEDEENEDAGKDSHTRHDENDDVDNENRIEQEVILDDKDHVGSRTNTRQAQEELYRADDASSEVAQNVQSIIQETENVTADHGNGMWGKVNFGQENETKTSGNADELIKPEVQPREDVDRATSNIIISEQKQKEVNLTKPDENSLQNSELPEITTDSTVGGEHSATLSSNETQAALASTNFPQNGTVEVFGDKEPNLPGNVLEHTVKLELATNDKNQQEATENGNKGNNVNTNAGESLTSHDPSLASSHDTNDRDAIEAAKDILVGKESQGEKQENSESGLDKSSEAHSSEGTDEIQHDPIDASDTTTLIQEERESRKDLGMLPEIRNEIQNNEDAATE</sequence>
<feature type="compositionally biased region" description="Basic and acidic residues" evidence="1">
    <location>
        <begin position="281"/>
        <end position="295"/>
    </location>
</feature>
<organism evidence="3 4">
    <name type="scientific">Beta vulgaris subsp. vulgaris</name>
    <name type="common">Beet</name>
    <dbReference type="NCBI Taxonomy" id="3555"/>
    <lineage>
        <taxon>Eukaryota</taxon>
        <taxon>Viridiplantae</taxon>
        <taxon>Streptophyta</taxon>
        <taxon>Embryophyta</taxon>
        <taxon>Tracheophyta</taxon>
        <taxon>Spermatophyta</taxon>
        <taxon>Magnoliopsida</taxon>
        <taxon>eudicotyledons</taxon>
        <taxon>Gunneridae</taxon>
        <taxon>Pentapetalae</taxon>
        <taxon>Caryophyllales</taxon>
        <taxon>Chenopodiaceae</taxon>
        <taxon>Betoideae</taxon>
        <taxon>Beta</taxon>
    </lineage>
</organism>
<dbReference type="KEGG" id="bvg:104884273"/>
<dbReference type="AlphaFoldDB" id="A0A0J8B6L8"/>
<feature type="compositionally biased region" description="Basic and acidic residues" evidence="1">
    <location>
        <begin position="150"/>
        <end position="164"/>
    </location>
</feature>
<protein>
    <submittedName>
        <fullName evidence="3">Uncharacterized protein</fullName>
    </submittedName>
</protein>
<feature type="compositionally biased region" description="Acidic residues" evidence="1">
    <location>
        <begin position="165"/>
        <end position="182"/>
    </location>
</feature>
<evidence type="ECO:0000313" key="4">
    <source>
        <dbReference type="Proteomes" id="UP000035740"/>
    </source>
</evidence>
<dbReference type="EMBL" id="KQ090455">
    <property type="protein sequence ID" value="KMS95548.1"/>
    <property type="molecule type" value="Genomic_DNA"/>
</dbReference>
<evidence type="ECO:0000256" key="2">
    <source>
        <dbReference type="SAM" id="Phobius"/>
    </source>
</evidence>
<feature type="compositionally biased region" description="Basic and acidic residues" evidence="1">
    <location>
        <begin position="183"/>
        <end position="217"/>
    </location>
</feature>
<feature type="compositionally biased region" description="Basic and acidic residues" evidence="1">
    <location>
        <begin position="66"/>
        <end position="85"/>
    </location>
</feature>
<feature type="region of interest" description="Disordered" evidence="1">
    <location>
        <begin position="66"/>
        <end position="237"/>
    </location>
</feature>
<dbReference type="PANTHER" id="PTHR33700">
    <property type="entry name" value="MYB-LIKE PROTEIN X"/>
    <property type="match status" value="1"/>
</dbReference>
<keyword evidence="2" id="KW-0812">Transmembrane</keyword>
<feature type="region of interest" description="Disordered" evidence="1">
    <location>
        <begin position="252"/>
        <end position="296"/>
    </location>
</feature>
<feature type="compositionally biased region" description="Basic and acidic residues" evidence="1">
    <location>
        <begin position="98"/>
        <end position="123"/>
    </location>
</feature>
<feature type="compositionally biased region" description="Basic and acidic residues" evidence="1">
    <location>
        <begin position="486"/>
        <end position="495"/>
    </location>
</feature>